<dbReference type="AlphaFoldDB" id="A0A2G5HQ47"/>
<dbReference type="EMBL" id="LKMD01000104">
    <property type="protein sequence ID" value="PIA94677.1"/>
    <property type="molecule type" value="Genomic_DNA"/>
</dbReference>
<dbReference type="Proteomes" id="UP000230605">
    <property type="component" value="Chromosome 6"/>
</dbReference>
<accession>A0A2G5HQ47</accession>
<comment type="caution">
    <text evidence="1">The sequence shown here is derived from an EMBL/GenBank/DDBJ whole genome shotgun (WGS) entry which is preliminary data.</text>
</comment>
<proteinExistence type="predicted"/>
<gene>
    <name evidence="1" type="ORF">CB0940_08663</name>
</gene>
<sequence>MHHVSGRASERIPHRRAGLGRCRQELLDHAIRAGRVRRTIRPND</sequence>
<evidence type="ECO:0000313" key="1">
    <source>
        <dbReference type="EMBL" id="PIA94677.1"/>
    </source>
</evidence>
<name>A0A2G5HQ47_CERBT</name>
<organism evidence="1 2">
    <name type="scientific">Cercospora beticola</name>
    <name type="common">Sugarbeet leaf spot fungus</name>
    <dbReference type="NCBI Taxonomy" id="122368"/>
    <lineage>
        <taxon>Eukaryota</taxon>
        <taxon>Fungi</taxon>
        <taxon>Dikarya</taxon>
        <taxon>Ascomycota</taxon>
        <taxon>Pezizomycotina</taxon>
        <taxon>Dothideomycetes</taxon>
        <taxon>Dothideomycetidae</taxon>
        <taxon>Mycosphaerellales</taxon>
        <taxon>Mycosphaerellaceae</taxon>
        <taxon>Cercospora</taxon>
    </lineage>
</organism>
<protein>
    <submittedName>
        <fullName evidence="1">Uncharacterized protein</fullName>
    </submittedName>
</protein>
<reference evidence="1 2" key="1">
    <citation type="submission" date="2015-10" db="EMBL/GenBank/DDBJ databases">
        <title>The cercosporin biosynthetic gene cluster was horizontally transferred to several fungal lineages and shown to be expanded in Cercospora beticola based on microsynteny with recipient genomes.</title>
        <authorList>
            <person name="De Jonge R."/>
            <person name="Ebert M.K."/>
            <person name="Suttle J.C."/>
            <person name="Jurick Ii W.M."/>
            <person name="Secor G.A."/>
            <person name="Thomma B.P."/>
            <person name="Van De Peer Y."/>
            <person name="Bolton M.D."/>
        </authorList>
    </citation>
    <scope>NUCLEOTIDE SEQUENCE [LARGE SCALE GENOMIC DNA]</scope>
    <source>
        <strain evidence="1 2">09-40</strain>
    </source>
</reference>
<evidence type="ECO:0000313" key="2">
    <source>
        <dbReference type="Proteomes" id="UP000230605"/>
    </source>
</evidence>